<reference evidence="1 2" key="1">
    <citation type="submission" date="2013-11" db="EMBL/GenBank/DDBJ databases">
        <title>The Damaraland mole rat (Fukomys damarensis) genome and evolution of African mole rats.</title>
        <authorList>
            <person name="Gladyshev V.N."/>
            <person name="Fang X."/>
        </authorList>
    </citation>
    <scope>NUCLEOTIDE SEQUENCE [LARGE SCALE GENOMIC DNA]</scope>
    <source>
        <tissue evidence="1">Liver</tissue>
    </source>
</reference>
<proteinExistence type="predicted"/>
<sequence length="100" mass="11187">MFPSKLFAIVKGKVTECVVPFVRREEASCNVMGPFLGKTFINELGKVHLLEEISEEIPKEFTDSSRLEGQTEHSDLKQQYVILQIVGKTLSLSVLHVGNP</sequence>
<evidence type="ECO:0000313" key="1">
    <source>
        <dbReference type="EMBL" id="KFO29143.1"/>
    </source>
</evidence>
<gene>
    <name evidence="1" type="ORF">H920_09459</name>
</gene>
<dbReference type="AlphaFoldDB" id="A0A091DF75"/>
<accession>A0A091DF75</accession>
<evidence type="ECO:0000313" key="2">
    <source>
        <dbReference type="Proteomes" id="UP000028990"/>
    </source>
</evidence>
<name>A0A091DF75_FUKDA</name>
<keyword evidence="2" id="KW-1185">Reference proteome</keyword>
<protein>
    <submittedName>
        <fullName evidence="1">Uncharacterized protein</fullName>
    </submittedName>
</protein>
<dbReference type="Proteomes" id="UP000028990">
    <property type="component" value="Unassembled WGS sequence"/>
</dbReference>
<organism evidence="1 2">
    <name type="scientific">Fukomys damarensis</name>
    <name type="common">Damaraland mole rat</name>
    <name type="synonym">Cryptomys damarensis</name>
    <dbReference type="NCBI Taxonomy" id="885580"/>
    <lineage>
        <taxon>Eukaryota</taxon>
        <taxon>Metazoa</taxon>
        <taxon>Chordata</taxon>
        <taxon>Craniata</taxon>
        <taxon>Vertebrata</taxon>
        <taxon>Euteleostomi</taxon>
        <taxon>Mammalia</taxon>
        <taxon>Eutheria</taxon>
        <taxon>Euarchontoglires</taxon>
        <taxon>Glires</taxon>
        <taxon>Rodentia</taxon>
        <taxon>Hystricomorpha</taxon>
        <taxon>Bathyergidae</taxon>
        <taxon>Fukomys</taxon>
    </lineage>
</organism>
<dbReference type="EMBL" id="KN122640">
    <property type="protein sequence ID" value="KFO29143.1"/>
    <property type="molecule type" value="Genomic_DNA"/>
</dbReference>